<keyword evidence="4" id="KW-1185">Reference proteome</keyword>
<feature type="domain" description="Septum formation-related" evidence="2">
    <location>
        <begin position="67"/>
        <end position="283"/>
    </location>
</feature>
<evidence type="ECO:0000313" key="3">
    <source>
        <dbReference type="EMBL" id="GII22901.1"/>
    </source>
</evidence>
<protein>
    <recommendedName>
        <fullName evidence="2">Septum formation-related domain-containing protein</fullName>
    </recommendedName>
</protein>
<keyword evidence="1" id="KW-0732">Signal</keyword>
<gene>
    <name evidence="3" type="ORF">Pme01_24980</name>
</gene>
<evidence type="ECO:0000259" key="2">
    <source>
        <dbReference type="Pfam" id="PF13845"/>
    </source>
</evidence>
<reference evidence="3" key="1">
    <citation type="submission" date="2021-01" db="EMBL/GenBank/DDBJ databases">
        <title>Whole genome shotgun sequence of Planosporangium mesophilum NBRC 109066.</title>
        <authorList>
            <person name="Komaki H."/>
            <person name="Tamura T."/>
        </authorList>
    </citation>
    <scope>NUCLEOTIDE SEQUENCE</scope>
    <source>
        <strain evidence="3">NBRC 109066</strain>
    </source>
</reference>
<dbReference type="Pfam" id="PF13845">
    <property type="entry name" value="Septum_form"/>
    <property type="match status" value="1"/>
</dbReference>
<evidence type="ECO:0000313" key="4">
    <source>
        <dbReference type="Proteomes" id="UP000599074"/>
    </source>
</evidence>
<name>A0A8J3TCK2_9ACTN</name>
<dbReference type="PROSITE" id="PS51257">
    <property type="entry name" value="PROKAR_LIPOPROTEIN"/>
    <property type="match status" value="1"/>
</dbReference>
<dbReference type="InterPro" id="IPR026004">
    <property type="entry name" value="Septum_form"/>
</dbReference>
<dbReference type="AlphaFoldDB" id="A0A8J3TCK2"/>
<evidence type="ECO:0000256" key="1">
    <source>
        <dbReference type="SAM" id="SignalP"/>
    </source>
</evidence>
<feature type="chain" id="PRO_5038547645" description="Septum formation-related domain-containing protein" evidence="1">
    <location>
        <begin position="28"/>
        <end position="306"/>
    </location>
</feature>
<dbReference type="Proteomes" id="UP000599074">
    <property type="component" value="Unassembled WGS sequence"/>
</dbReference>
<feature type="signal peptide" evidence="1">
    <location>
        <begin position="1"/>
        <end position="27"/>
    </location>
</feature>
<sequence length="306" mass="32683">MTSWRARWTGGVVALCLLALTACSRPAGVDGDLTGHWSAFPEPKVPVPVAFECHIGNIGAGNTSNLPVVPADCSDSHTLEVVYVGRFGAAASAAGDPPARDSDDSRAAYAECDRAARDYLGGDWHDGRLFLHYSPPTNSTWDGGSRFFSCSLVELASMQGEVRGRSGSLKGALSGDRPLAMRCFNEVGTKDADGFYNPVDDALPVDCGIAHSAEYAGTYHPPDLIYPVTDKALDRMRFDGCDQVVAGFLGMPLNALDARPDITSLAWGPDKNQWQLGDRSVTCLVTVSTKHLVRGSLKQLGQRPLP</sequence>
<accession>A0A8J3TCK2</accession>
<dbReference type="RefSeq" id="WP_168115555.1">
    <property type="nucleotide sequence ID" value="NZ_BOON01000022.1"/>
</dbReference>
<comment type="caution">
    <text evidence="3">The sequence shown here is derived from an EMBL/GenBank/DDBJ whole genome shotgun (WGS) entry which is preliminary data.</text>
</comment>
<organism evidence="3 4">
    <name type="scientific">Planosporangium mesophilum</name>
    <dbReference type="NCBI Taxonomy" id="689768"/>
    <lineage>
        <taxon>Bacteria</taxon>
        <taxon>Bacillati</taxon>
        <taxon>Actinomycetota</taxon>
        <taxon>Actinomycetes</taxon>
        <taxon>Micromonosporales</taxon>
        <taxon>Micromonosporaceae</taxon>
        <taxon>Planosporangium</taxon>
    </lineage>
</organism>
<dbReference type="EMBL" id="BOON01000022">
    <property type="protein sequence ID" value="GII22901.1"/>
    <property type="molecule type" value="Genomic_DNA"/>
</dbReference>
<proteinExistence type="predicted"/>